<name>A0A0F9KRC1_9ZZZZ</name>
<sequence length="93" mass="10342">MIKRLKKLSVPYSKLFIFVSLTLLLSAGVLAFFTFTYDKDVTYQVVGSKGDLLILIDLSDQVFNVSESLNNSQNLTVVNQNGVASMNYTIDVN</sequence>
<accession>A0A0F9KRC1</accession>
<organism evidence="1">
    <name type="scientific">marine sediment metagenome</name>
    <dbReference type="NCBI Taxonomy" id="412755"/>
    <lineage>
        <taxon>unclassified sequences</taxon>
        <taxon>metagenomes</taxon>
        <taxon>ecological metagenomes</taxon>
    </lineage>
</organism>
<dbReference type="AlphaFoldDB" id="A0A0F9KRC1"/>
<dbReference type="EMBL" id="LAZR01008660">
    <property type="protein sequence ID" value="KKM77326.1"/>
    <property type="molecule type" value="Genomic_DNA"/>
</dbReference>
<feature type="non-terminal residue" evidence="1">
    <location>
        <position position="93"/>
    </location>
</feature>
<protein>
    <submittedName>
        <fullName evidence="1">Uncharacterized protein</fullName>
    </submittedName>
</protein>
<proteinExistence type="predicted"/>
<gene>
    <name evidence="1" type="ORF">LCGC14_1371130</name>
</gene>
<reference evidence="1" key="1">
    <citation type="journal article" date="2015" name="Nature">
        <title>Complex archaea that bridge the gap between prokaryotes and eukaryotes.</title>
        <authorList>
            <person name="Spang A."/>
            <person name="Saw J.H."/>
            <person name="Jorgensen S.L."/>
            <person name="Zaremba-Niedzwiedzka K."/>
            <person name="Martijn J."/>
            <person name="Lind A.E."/>
            <person name="van Eijk R."/>
            <person name="Schleper C."/>
            <person name="Guy L."/>
            <person name="Ettema T.J."/>
        </authorList>
    </citation>
    <scope>NUCLEOTIDE SEQUENCE</scope>
</reference>
<comment type="caution">
    <text evidence="1">The sequence shown here is derived from an EMBL/GenBank/DDBJ whole genome shotgun (WGS) entry which is preliminary data.</text>
</comment>
<evidence type="ECO:0000313" key="1">
    <source>
        <dbReference type="EMBL" id="KKM77326.1"/>
    </source>
</evidence>